<accession>A0A8H5I423</accession>
<organism evidence="2 3">
    <name type="scientific">Fusarium napiforme</name>
    <dbReference type="NCBI Taxonomy" id="42672"/>
    <lineage>
        <taxon>Eukaryota</taxon>
        <taxon>Fungi</taxon>
        <taxon>Dikarya</taxon>
        <taxon>Ascomycota</taxon>
        <taxon>Pezizomycotina</taxon>
        <taxon>Sordariomycetes</taxon>
        <taxon>Hypocreomycetidae</taxon>
        <taxon>Hypocreales</taxon>
        <taxon>Nectriaceae</taxon>
        <taxon>Fusarium</taxon>
        <taxon>Fusarium fujikuroi species complex</taxon>
    </lineage>
</organism>
<evidence type="ECO:0000256" key="1">
    <source>
        <dbReference type="SAM" id="MobiDB-lite"/>
    </source>
</evidence>
<feature type="compositionally biased region" description="Polar residues" evidence="1">
    <location>
        <begin position="1"/>
        <end position="24"/>
    </location>
</feature>
<evidence type="ECO:0000313" key="3">
    <source>
        <dbReference type="Proteomes" id="UP000574317"/>
    </source>
</evidence>
<gene>
    <name evidence="2" type="ORF">FNAPI_14019</name>
</gene>
<dbReference type="Proteomes" id="UP000574317">
    <property type="component" value="Unassembled WGS sequence"/>
</dbReference>
<name>A0A8H5I423_9HYPO</name>
<comment type="caution">
    <text evidence="2">The sequence shown here is derived from an EMBL/GenBank/DDBJ whole genome shotgun (WGS) entry which is preliminary data.</text>
</comment>
<feature type="region of interest" description="Disordered" evidence="1">
    <location>
        <begin position="1"/>
        <end position="30"/>
    </location>
</feature>
<evidence type="ECO:0000313" key="2">
    <source>
        <dbReference type="EMBL" id="KAF5529017.1"/>
    </source>
</evidence>
<dbReference type="EMBL" id="JAAOAO010001154">
    <property type="protein sequence ID" value="KAF5529017.1"/>
    <property type="molecule type" value="Genomic_DNA"/>
</dbReference>
<feature type="compositionally biased region" description="Basic and acidic residues" evidence="1">
    <location>
        <begin position="78"/>
        <end position="95"/>
    </location>
</feature>
<protein>
    <submittedName>
        <fullName evidence="2">Uncharacterized protein</fullName>
    </submittedName>
</protein>
<feature type="region of interest" description="Disordered" evidence="1">
    <location>
        <begin position="67"/>
        <end position="95"/>
    </location>
</feature>
<reference evidence="2 3" key="1">
    <citation type="submission" date="2020-05" db="EMBL/GenBank/DDBJ databases">
        <title>Identification and distribution of gene clusters putatively required for synthesis of sphingolipid metabolism inhibitors in phylogenetically diverse species of the filamentous fungus Fusarium.</title>
        <authorList>
            <person name="Kim H.-S."/>
            <person name="Busman M."/>
            <person name="Brown D.W."/>
            <person name="Divon H."/>
            <person name="Uhlig S."/>
            <person name="Proctor R.H."/>
        </authorList>
    </citation>
    <scope>NUCLEOTIDE SEQUENCE [LARGE SCALE GENOMIC DNA]</scope>
    <source>
        <strain evidence="2 3">NRRL 25196</strain>
    </source>
</reference>
<proteinExistence type="predicted"/>
<dbReference type="AlphaFoldDB" id="A0A8H5I423"/>
<keyword evidence="3" id="KW-1185">Reference proteome</keyword>
<sequence>MEALQSTNNRKRQSNPAGLSTSSHKALGKGTLDSVLFKGYDSNCEKGKQERMPRTITCKVIVTGRQAPLPNGVSRMGHRPEQAGERDYGEKLSPL</sequence>